<dbReference type="RefSeq" id="WP_152431903.1">
    <property type="nucleotide sequence ID" value="NZ_CBCSDK010000010.1"/>
</dbReference>
<accession>A0A5P9CNK2</accession>
<geneLocation type="plasmid" evidence="2">
    <name>pthaf100_a</name>
</geneLocation>
<keyword evidence="1" id="KW-0614">Plasmid</keyword>
<proteinExistence type="predicted"/>
<dbReference type="Proteomes" id="UP000326936">
    <property type="component" value="Plasmid pTHAF100_a"/>
</dbReference>
<dbReference type="AlphaFoldDB" id="A0A5P9CNK2"/>
<dbReference type="EMBL" id="CP045351">
    <property type="protein sequence ID" value="QFT27825.1"/>
    <property type="molecule type" value="Genomic_DNA"/>
</dbReference>
<organism evidence="1 2">
    <name type="scientific">Vibrio aquimaris</name>
    <dbReference type="NCBI Taxonomy" id="2587862"/>
    <lineage>
        <taxon>Bacteria</taxon>
        <taxon>Pseudomonadati</taxon>
        <taxon>Pseudomonadota</taxon>
        <taxon>Gammaproteobacteria</taxon>
        <taxon>Vibrionales</taxon>
        <taxon>Vibrionaceae</taxon>
        <taxon>Vibrio</taxon>
    </lineage>
</organism>
<evidence type="ECO:0000313" key="1">
    <source>
        <dbReference type="EMBL" id="QFT27825.1"/>
    </source>
</evidence>
<dbReference type="KEGG" id="vaq:FIV01_15660"/>
<dbReference type="OrthoDB" id="5880100at2"/>
<sequence length="79" mass="8599">MLLLKNNASFYHCNCLGVEMLLLIHDSERVDFDLLIGGDEPLTEQEAAALISKGVMLQCHANAIVPIKGEAINAAHQPE</sequence>
<reference evidence="1 2" key="1">
    <citation type="submission" date="2019-10" db="EMBL/GenBank/DDBJ databases">
        <title>Complete genome sequence of Vibrio sp. strain THAF100, isolated from non-filtered water from the water column of tank 6 of a marine aquarium containing stony-coral fragments. Water maintained at 26 degree C.</title>
        <authorList>
            <person name="Ruckert C."/>
            <person name="Franco A."/>
            <person name="Kalinowski J."/>
            <person name="Glaeser S."/>
        </authorList>
    </citation>
    <scope>NUCLEOTIDE SEQUENCE [LARGE SCALE GENOMIC DNA]</scope>
    <source>
        <strain evidence="1 2">THAF100</strain>
        <plasmid evidence="2">pthaf100_a</plasmid>
    </source>
</reference>
<name>A0A5P9CNK2_9VIBR</name>
<protein>
    <submittedName>
        <fullName evidence="1">Uncharacterized protein</fullName>
    </submittedName>
</protein>
<keyword evidence="2" id="KW-1185">Reference proteome</keyword>
<gene>
    <name evidence="1" type="ORF">FIV01_15660</name>
</gene>
<evidence type="ECO:0000313" key="2">
    <source>
        <dbReference type="Proteomes" id="UP000326936"/>
    </source>
</evidence>